<evidence type="ECO:0000313" key="1">
    <source>
        <dbReference type="EnsemblMetazoa" id="GPAI046187-PA"/>
    </source>
</evidence>
<organism evidence="1 2">
    <name type="scientific">Glossina pallidipes</name>
    <name type="common">Tsetse fly</name>
    <dbReference type="NCBI Taxonomy" id="7398"/>
    <lineage>
        <taxon>Eukaryota</taxon>
        <taxon>Metazoa</taxon>
        <taxon>Ecdysozoa</taxon>
        <taxon>Arthropoda</taxon>
        <taxon>Hexapoda</taxon>
        <taxon>Insecta</taxon>
        <taxon>Pterygota</taxon>
        <taxon>Neoptera</taxon>
        <taxon>Endopterygota</taxon>
        <taxon>Diptera</taxon>
        <taxon>Brachycera</taxon>
        <taxon>Muscomorpha</taxon>
        <taxon>Hippoboscoidea</taxon>
        <taxon>Glossinidae</taxon>
        <taxon>Glossina</taxon>
    </lineage>
</organism>
<dbReference type="EnsemblMetazoa" id="GPAI046187-RA">
    <property type="protein sequence ID" value="GPAI046187-PA"/>
    <property type="gene ID" value="GPAI046187"/>
</dbReference>
<dbReference type="AlphaFoldDB" id="A0A1B0AHS2"/>
<proteinExistence type="predicted"/>
<evidence type="ECO:0000313" key="2">
    <source>
        <dbReference type="Proteomes" id="UP000092445"/>
    </source>
</evidence>
<protein>
    <submittedName>
        <fullName evidence="1">Uncharacterized protein</fullName>
    </submittedName>
</protein>
<reference evidence="1" key="2">
    <citation type="submission" date="2020-05" db="UniProtKB">
        <authorList>
            <consortium name="EnsemblMetazoa"/>
        </authorList>
    </citation>
    <scope>IDENTIFICATION</scope>
    <source>
        <strain evidence="1">IAEA</strain>
    </source>
</reference>
<reference evidence="2" key="1">
    <citation type="submission" date="2014-03" db="EMBL/GenBank/DDBJ databases">
        <authorList>
            <person name="Aksoy S."/>
            <person name="Warren W."/>
            <person name="Wilson R.K."/>
        </authorList>
    </citation>
    <scope>NUCLEOTIDE SEQUENCE [LARGE SCALE GENOMIC DNA]</scope>
    <source>
        <strain evidence="2">IAEA</strain>
    </source>
</reference>
<name>A0A1B0AHS2_GLOPL</name>
<accession>A0A1B0AHS2</accession>
<keyword evidence="2" id="KW-1185">Reference proteome</keyword>
<dbReference type="VEuPathDB" id="VectorBase:GPAI046187"/>
<dbReference type="Proteomes" id="UP000092445">
    <property type="component" value="Unassembled WGS sequence"/>
</dbReference>
<sequence>MVVNDRHENTTDNGTKRSMHWADDMEANCCKAIKAVGLLIDIVPAALRLIFDVDASAAEVLLVSPSKISGEYVVNISELLEPSSVSKTFAFSILVKEILGCWLGRLKLYLTVAVLVVAPEVCLPKVPRGVVFSVDPSVWPRDPIVLNEKINLVIGRLTVHPQFRSFRYLLEQSL</sequence>